<keyword evidence="3" id="KW-1185">Reference proteome</keyword>
<organism evidence="2 3">
    <name type="scientific">Iphiclides podalirius</name>
    <name type="common">scarce swallowtail</name>
    <dbReference type="NCBI Taxonomy" id="110791"/>
    <lineage>
        <taxon>Eukaryota</taxon>
        <taxon>Metazoa</taxon>
        <taxon>Ecdysozoa</taxon>
        <taxon>Arthropoda</taxon>
        <taxon>Hexapoda</taxon>
        <taxon>Insecta</taxon>
        <taxon>Pterygota</taxon>
        <taxon>Neoptera</taxon>
        <taxon>Endopterygota</taxon>
        <taxon>Lepidoptera</taxon>
        <taxon>Glossata</taxon>
        <taxon>Ditrysia</taxon>
        <taxon>Papilionoidea</taxon>
        <taxon>Papilionidae</taxon>
        <taxon>Papilioninae</taxon>
        <taxon>Iphiclides</taxon>
    </lineage>
</organism>
<evidence type="ECO:0000256" key="1">
    <source>
        <dbReference type="SAM" id="MobiDB-lite"/>
    </source>
</evidence>
<feature type="region of interest" description="Disordered" evidence="1">
    <location>
        <begin position="89"/>
        <end position="138"/>
    </location>
</feature>
<evidence type="ECO:0000313" key="2">
    <source>
        <dbReference type="EMBL" id="CAH2054366.1"/>
    </source>
</evidence>
<name>A0ABN8IC63_9NEOP</name>
<proteinExistence type="predicted"/>
<feature type="non-terminal residue" evidence="2">
    <location>
        <position position="138"/>
    </location>
</feature>
<dbReference type="Proteomes" id="UP000837857">
    <property type="component" value="Chromosome 21"/>
</dbReference>
<feature type="compositionally biased region" description="Low complexity" evidence="1">
    <location>
        <begin position="125"/>
        <end position="138"/>
    </location>
</feature>
<sequence length="138" mass="14901">MKFAAYYTPRSIETSHLVLVNLFQLALASGDAFVLPVTAFPSGGALCRVAGYRAPIGGYQVPLGRRPSHAVTLRGWRASGISVSECVRARQAAPPAHRRARLERRREPLRSQPAQPAGTRAPISHTARAAAPTRHTGR</sequence>
<gene>
    <name evidence="2" type="ORF">IPOD504_LOCUS8596</name>
</gene>
<protein>
    <submittedName>
        <fullName evidence="2">Uncharacterized protein</fullName>
    </submittedName>
</protein>
<reference evidence="2" key="1">
    <citation type="submission" date="2022-03" db="EMBL/GenBank/DDBJ databases">
        <authorList>
            <person name="Martin H S."/>
        </authorList>
    </citation>
    <scope>NUCLEOTIDE SEQUENCE</scope>
</reference>
<dbReference type="EMBL" id="OW152833">
    <property type="protein sequence ID" value="CAH2054366.1"/>
    <property type="molecule type" value="Genomic_DNA"/>
</dbReference>
<evidence type="ECO:0000313" key="3">
    <source>
        <dbReference type="Proteomes" id="UP000837857"/>
    </source>
</evidence>
<accession>A0ABN8IC63</accession>